<sequence>MDFSWKWVSKPKEPFGSRMTVLTACDKHYLPYAKALLRSIDHFSPGQTFVILLIDHDHDDLTELEAVARQVRHTTVFIASDTSVTRFPMNREQRLAYYASARFLFAQSLLDQAAGPVMCIDADSLVVGSLEAYPAIEADADVALWRREKSHAPDHQKVAAGVVVLFPTRGAKLFAARVSAILTARFASGDALWYVDQAALFQAITELAGEARVSDLHRRFRDFETFSAGSALWSAKGERKAFSEPFASLLKIFGDSEFVRAQAKHVINRARRLTHSKVNAFYAANPGLQERLPRSGTIYLPRIDLPWKPYKGSIPAAVSDDAMTIRLTWKKFASQLARHLELKGVRMEVQELPAWEVTTERINTSSGDFAIIAHKCDFQMRGLDLPVLFYMQEYMPWLFTLDPAGWGAGSSAYPLPPVDPAEIPGPDETAAFDHYRSQLDRGTLGTKFPQPTGRDLSGSRSPDYDLFVPIQIPHDQVIAFFSDVGVAETLEAAAAFARRRNLRLVLKPHPANLKATLPFRSLADDRNVFWSEDSIHDLIARSKAMLTINSSVGFEAMLHGKPIVTLGRTLYDAATIRGRVDDLDEAWAQCRDWDAESGVNRYRAFYAWFCDRYAVDTSRPAQRDRSLDHHVGRLLSRVYG</sequence>
<dbReference type="GO" id="GO:0015774">
    <property type="term" value="P:polysaccharide transport"/>
    <property type="evidence" value="ECO:0007669"/>
    <property type="project" value="InterPro"/>
</dbReference>
<dbReference type="Gene3D" id="3.90.550.10">
    <property type="entry name" value="Spore Coat Polysaccharide Biosynthesis Protein SpsA, Chain A"/>
    <property type="match status" value="1"/>
</dbReference>
<evidence type="ECO:0000313" key="1">
    <source>
        <dbReference type="EMBL" id="KMO34535.1"/>
    </source>
</evidence>
<dbReference type="PATRIC" id="fig|1187852.3.peg.2199"/>
<keyword evidence="2" id="KW-1185">Reference proteome</keyword>
<dbReference type="GO" id="GO:0000271">
    <property type="term" value="P:polysaccharide biosynthetic process"/>
    <property type="evidence" value="ECO:0007669"/>
    <property type="project" value="InterPro"/>
</dbReference>
<dbReference type="InterPro" id="IPR029044">
    <property type="entry name" value="Nucleotide-diphossugar_trans"/>
</dbReference>
<evidence type="ECO:0000313" key="2">
    <source>
        <dbReference type="Proteomes" id="UP000036449"/>
    </source>
</evidence>
<dbReference type="RefSeq" id="WP_048453272.1">
    <property type="nucleotide sequence ID" value="NZ_LABZ01000179.1"/>
</dbReference>
<accession>A0A0J6SH29</accession>
<proteinExistence type="predicted"/>
<dbReference type="Pfam" id="PF05159">
    <property type="entry name" value="Capsule_synth"/>
    <property type="match status" value="1"/>
</dbReference>
<dbReference type="SUPFAM" id="SSF53756">
    <property type="entry name" value="UDP-Glycosyltransferase/glycogen phosphorylase"/>
    <property type="match status" value="1"/>
</dbReference>
<dbReference type="Gene3D" id="3.40.50.12580">
    <property type="match status" value="1"/>
</dbReference>
<reference evidence="1 2" key="1">
    <citation type="submission" date="2015-03" db="EMBL/GenBank/DDBJ databases">
        <title>Genome sequencing of Methylobacterium tarhaniae DSM 25844.</title>
        <authorList>
            <person name="Chaudhry V."/>
            <person name="Patil P.B."/>
        </authorList>
    </citation>
    <scope>NUCLEOTIDE SEQUENCE [LARGE SCALE GENOMIC DNA]</scope>
    <source>
        <strain evidence="1 2">DSM 25844</strain>
    </source>
</reference>
<dbReference type="InterPro" id="IPR007833">
    <property type="entry name" value="Capsule_polysaccharide_synth"/>
</dbReference>
<dbReference type="InterPro" id="IPR043148">
    <property type="entry name" value="TagF_C"/>
</dbReference>
<dbReference type="AlphaFoldDB" id="A0A0J6SH29"/>
<organism evidence="1 2">
    <name type="scientific">Methylobacterium tarhaniae</name>
    <dbReference type="NCBI Taxonomy" id="1187852"/>
    <lineage>
        <taxon>Bacteria</taxon>
        <taxon>Pseudomonadati</taxon>
        <taxon>Pseudomonadota</taxon>
        <taxon>Alphaproteobacteria</taxon>
        <taxon>Hyphomicrobiales</taxon>
        <taxon>Methylobacteriaceae</taxon>
        <taxon>Methylobacterium</taxon>
    </lineage>
</organism>
<dbReference type="SUPFAM" id="SSF53448">
    <property type="entry name" value="Nucleotide-diphospho-sugar transferases"/>
    <property type="match status" value="1"/>
</dbReference>
<comment type="caution">
    <text evidence="1">The sequence shown here is derived from an EMBL/GenBank/DDBJ whole genome shotgun (WGS) entry which is preliminary data.</text>
</comment>
<gene>
    <name evidence="1" type="ORF">VQ03_23250</name>
</gene>
<dbReference type="Proteomes" id="UP000036449">
    <property type="component" value="Unassembled WGS sequence"/>
</dbReference>
<protein>
    <recommendedName>
        <fullName evidence="3">Capsular biosynthesis protein</fullName>
    </recommendedName>
</protein>
<evidence type="ECO:0008006" key="3">
    <source>
        <dbReference type="Google" id="ProtNLM"/>
    </source>
</evidence>
<name>A0A0J6SH29_9HYPH</name>
<dbReference type="EMBL" id="LABZ01000179">
    <property type="protein sequence ID" value="KMO34535.1"/>
    <property type="molecule type" value="Genomic_DNA"/>
</dbReference>